<keyword evidence="2" id="KW-1133">Transmembrane helix</keyword>
<dbReference type="EMBL" id="RCNU01000001">
    <property type="protein sequence ID" value="RWQ99967.1"/>
    <property type="molecule type" value="Genomic_DNA"/>
</dbReference>
<dbReference type="InterPro" id="IPR006693">
    <property type="entry name" value="AB_hydrolase_lipase"/>
</dbReference>
<evidence type="ECO:0000313" key="4">
    <source>
        <dbReference type="EMBL" id="RWQ99967.1"/>
    </source>
</evidence>
<dbReference type="Proteomes" id="UP000283841">
    <property type="component" value="Unassembled WGS sequence"/>
</dbReference>
<evidence type="ECO:0000313" key="5">
    <source>
        <dbReference type="Proteomes" id="UP000283841"/>
    </source>
</evidence>
<feature type="transmembrane region" description="Helical" evidence="2">
    <location>
        <begin position="184"/>
        <end position="210"/>
    </location>
</feature>
<feature type="compositionally biased region" description="Low complexity" evidence="1">
    <location>
        <begin position="102"/>
        <end position="111"/>
    </location>
</feature>
<dbReference type="GeneID" id="39597773"/>
<keyword evidence="2" id="KW-0472">Membrane</keyword>
<dbReference type="GO" id="GO:0016787">
    <property type="term" value="F:hydrolase activity"/>
    <property type="evidence" value="ECO:0007669"/>
    <property type="project" value="UniProtKB-KW"/>
</dbReference>
<feature type="compositionally biased region" description="Low complexity" evidence="1">
    <location>
        <begin position="1"/>
        <end position="13"/>
    </location>
</feature>
<name>A0A443I7D3_BYSSP</name>
<sequence>MESISKSKSKLLSNTRSPSPREDKPKAALQFARQAEKLAVRHGSDDDLHATAAVEGKFVTPHDAVIETAEGGRLPSVPLKEAERLNELRERVDTGRQRDSGSAASSSSSSSPSPPREARVLSTRTSSSTLLAEKRNAANSRPGESQGRLDTCTPPSHTHPLFPPLPIYGPPSFLRNLQCQSFRVISFFLSLSFLGAIVLGSLLSSIPTGIRHTWMRLRGRNPDEERKFYPEEIQRERARKEAAERWERRLRQKKSEDDMETGEEDYPPLEGGKDPLISDLAYYARRVGLDAEKFKVQTEDGFLINLWHLYDPKEYTPLPEEERQHRGPDVFQEQNKKGKHTPRNSSNRRYPVLLIPGLLQQAGTYCANDDDSLSFFLCKAGYDVWLGDNRCGFEPVHTMLTYADPRMWAWNIRQMGVLDLPALISRVLYQTGFDKLGLICHSQGTTETLVALARDQRPEIGQHISVFCALAPAAYAGPLIKKMYFRFMRIISPSMFRIFFGIHAFIPFMMTIHSVLHPRIYGALGYRVFSYLFSWTDDRWDRGLRDRMFQFSPVYVSAESMRWWLGRDCFAKQKCILATREDAIREDLEDDRYANGLCDGDRRADGAWYGPGVPPFALWIAGSDDLVDGRRLLRRFRNGREPHVDVVHAKIIDEYEHLDVVWALDMIEQVGKEVRDVLWKTVPEDVKASCRIPRGVQPMI</sequence>
<dbReference type="PANTHER" id="PTHR11005">
    <property type="entry name" value="LYSOSOMAL ACID LIPASE-RELATED"/>
    <property type="match status" value="1"/>
</dbReference>
<feature type="region of interest" description="Disordered" evidence="1">
    <location>
        <begin position="88"/>
        <end position="158"/>
    </location>
</feature>
<evidence type="ECO:0000259" key="3">
    <source>
        <dbReference type="Pfam" id="PF04083"/>
    </source>
</evidence>
<dbReference type="STRING" id="264951.A0A443I7D3"/>
<proteinExistence type="predicted"/>
<feature type="compositionally biased region" description="Basic and acidic residues" evidence="1">
    <location>
        <begin position="88"/>
        <end position="99"/>
    </location>
</feature>
<dbReference type="Gene3D" id="3.40.50.1820">
    <property type="entry name" value="alpha/beta hydrolase"/>
    <property type="match status" value="1"/>
</dbReference>
<keyword evidence="4" id="KW-0378">Hydrolase</keyword>
<dbReference type="Pfam" id="PF04083">
    <property type="entry name" value="Abhydro_lipase"/>
    <property type="match status" value="1"/>
</dbReference>
<feature type="region of interest" description="Disordered" evidence="1">
    <location>
        <begin position="249"/>
        <end position="271"/>
    </location>
</feature>
<dbReference type="AlphaFoldDB" id="A0A443I7D3"/>
<keyword evidence="5" id="KW-1185">Reference proteome</keyword>
<feature type="region of interest" description="Disordered" evidence="1">
    <location>
        <begin position="1"/>
        <end position="28"/>
    </location>
</feature>
<feature type="region of interest" description="Disordered" evidence="1">
    <location>
        <begin position="318"/>
        <end position="346"/>
    </location>
</feature>
<feature type="transmembrane region" description="Helical" evidence="2">
    <location>
        <begin position="490"/>
        <end position="510"/>
    </location>
</feature>
<evidence type="ECO:0000256" key="1">
    <source>
        <dbReference type="SAM" id="MobiDB-lite"/>
    </source>
</evidence>
<feature type="compositionally biased region" description="Basic and acidic residues" evidence="1">
    <location>
        <begin position="318"/>
        <end position="328"/>
    </location>
</feature>
<feature type="compositionally biased region" description="Low complexity" evidence="1">
    <location>
        <begin position="121"/>
        <end position="131"/>
    </location>
</feature>
<dbReference type="FunFam" id="3.40.50.1820:FF:000193">
    <property type="entry name" value="Ab-hydrolase associated lipase"/>
    <property type="match status" value="1"/>
</dbReference>
<keyword evidence="2" id="KW-0812">Transmembrane</keyword>
<dbReference type="GO" id="GO:0006629">
    <property type="term" value="P:lipid metabolic process"/>
    <property type="evidence" value="ECO:0007669"/>
    <property type="project" value="InterPro"/>
</dbReference>
<protein>
    <submittedName>
        <fullName evidence="4">Putative ab-hydrolase associated lipase</fullName>
    </submittedName>
</protein>
<dbReference type="InterPro" id="IPR029058">
    <property type="entry name" value="AB_hydrolase_fold"/>
</dbReference>
<organism evidence="4 5">
    <name type="scientific">Byssochlamys spectabilis</name>
    <name type="common">Paecilomyces variotii</name>
    <dbReference type="NCBI Taxonomy" id="264951"/>
    <lineage>
        <taxon>Eukaryota</taxon>
        <taxon>Fungi</taxon>
        <taxon>Dikarya</taxon>
        <taxon>Ascomycota</taxon>
        <taxon>Pezizomycotina</taxon>
        <taxon>Eurotiomycetes</taxon>
        <taxon>Eurotiomycetidae</taxon>
        <taxon>Eurotiales</taxon>
        <taxon>Thermoascaceae</taxon>
        <taxon>Paecilomyces</taxon>
    </lineage>
</organism>
<reference evidence="4 5" key="1">
    <citation type="journal article" date="2018" name="Front. Microbiol.">
        <title>Genomic and genetic insights into a cosmopolitan fungus, Paecilomyces variotii (Eurotiales).</title>
        <authorList>
            <person name="Urquhart A.S."/>
            <person name="Mondo S.J."/>
            <person name="Makela M.R."/>
            <person name="Hane J.K."/>
            <person name="Wiebenga A."/>
            <person name="He G."/>
            <person name="Mihaltcheva S."/>
            <person name="Pangilinan J."/>
            <person name="Lipzen A."/>
            <person name="Barry K."/>
            <person name="de Vries R.P."/>
            <person name="Grigoriev I.V."/>
            <person name="Idnurm A."/>
        </authorList>
    </citation>
    <scope>NUCLEOTIDE SEQUENCE [LARGE SCALE GENOMIC DNA]</scope>
    <source>
        <strain evidence="4 5">CBS 101075</strain>
    </source>
</reference>
<dbReference type="RefSeq" id="XP_028489612.1">
    <property type="nucleotide sequence ID" value="XM_028628496.1"/>
</dbReference>
<gene>
    <name evidence="4" type="ORF">C8Q69DRAFT_43192</name>
</gene>
<feature type="domain" description="Partial AB-hydrolase lipase" evidence="3">
    <location>
        <begin position="281"/>
        <end position="368"/>
    </location>
</feature>
<accession>A0A443I7D3</accession>
<dbReference type="VEuPathDB" id="FungiDB:C8Q69DRAFT_43192"/>
<evidence type="ECO:0000256" key="2">
    <source>
        <dbReference type="SAM" id="Phobius"/>
    </source>
</evidence>
<dbReference type="SUPFAM" id="SSF53474">
    <property type="entry name" value="alpha/beta-Hydrolases"/>
    <property type="match status" value="1"/>
</dbReference>
<feature type="compositionally biased region" description="Acidic residues" evidence="1">
    <location>
        <begin position="257"/>
        <end position="267"/>
    </location>
</feature>
<comment type="caution">
    <text evidence="4">The sequence shown here is derived from an EMBL/GenBank/DDBJ whole genome shotgun (WGS) entry which is preliminary data.</text>
</comment>